<keyword evidence="1" id="KW-0732">Signal</keyword>
<gene>
    <name evidence="3" type="ORF">IHQ72_31410</name>
</gene>
<evidence type="ECO:0000313" key="3">
    <source>
        <dbReference type="EMBL" id="UVC15048.1"/>
    </source>
</evidence>
<feature type="chain" id="PRO_5046997768" evidence="1">
    <location>
        <begin position="26"/>
        <end position="193"/>
    </location>
</feature>
<dbReference type="Proteomes" id="UP001058098">
    <property type="component" value="Chromosome"/>
</dbReference>
<feature type="domain" description="Lipid/polyisoprenoid-binding YceI-like" evidence="2">
    <location>
        <begin position="27"/>
        <end position="191"/>
    </location>
</feature>
<protein>
    <submittedName>
        <fullName evidence="3">Polyisoprenoid-binding protein</fullName>
    </submittedName>
</protein>
<evidence type="ECO:0000256" key="1">
    <source>
        <dbReference type="SAM" id="SignalP"/>
    </source>
</evidence>
<dbReference type="EMBL" id="CP062229">
    <property type="protein sequence ID" value="UVC15048.1"/>
    <property type="molecule type" value="Genomic_DNA"/>
</dbReference>
<dbReference type="PANTHER" id="PTHR34406">
    <property type="entry name" value="PROTEIN YCEI"/>
    <property type="match status" value="1"/>
</dbReference>
<reference evidence="3" key="1">
    <citation type="submission" date="2020-09" db="EMBL/GenBank/DDBJ databases">
        <title>Rhizobia associated with sainfoin plants.</title>
        <authorList>
            <person name="Asharfi S."/>
            <person name="Kuzmanovic N."/>
            <person name="Bunk B."/>
            <person name="Sproeer C."/>
            <person name="Becker M."/>
            <person name="Thuenen T."/>
        </authorList>
    </citation>
    <scope>NUCLEOTIDE SEQUENCE</scope>
    <source>
        <strain evidence="3">OM4</strain>
    </source>
</reference>
<name>A0ABY5QVJ8_9HYPH</name>
<dbReference type="Pfam" id="PF04264">
    <property type="entry name" value="YceI"/>
    <property type="match status" value="1"/>
</dbReference>
<organism evidence="3 4">
    <name type="scientific">Mesorhizobium onobrychidis</name>
    <dbReference type="NCBI Taxonomy" id="2775404"/>
    <lineage>
        <taxon>Bacteria</taxon>
        <taxon>Pseudomonadati</taxon>
        <taxon>Pseudomonadota</taxon>
        <taxon>Alphaproteobacteria</taxon>
        <taxon>Hyphomicrobiales</taxon>
        <taxon>Phyllobacteriaceae</taxon>
        <taxon>Mesorhizobium</taxon>
    </lineage>
</organism>
<dbReference type="PANTHER" id="PTHR34406:SF1">
    <property type="entry name" value="PROTEIN YCEI"/>
    <property type="match status" value="1"/>
</dbReference>
<dbReference type="InterPro" id="IPR036761">
    <property type="entry name" value="TTHA0802/YceI-like_sf"/>
</dbReference>
<dbReference type="SUPFAM" id="SSF101874">
    <property type="entry name" value="YceI-like"/>
    <property type="match status" value="1"/>
</dbReference>
<sequence>MPKVIHALLASTVMSVALCAGAAKATTFDVDIVHSHIAFFIDHLGFSKVIGTANDFSGSFEFDAAKPESSTLNVTVKVAGLSTNSKQRDDDIQGADWFNATEFPDITFVGKDFKKVDDKTGTIAGDLTIAGVTKPTTLNVTFNKEGQNPWDKSHVVGFSARTTVKRSDFGMKAAQGMIGDDVDLYIEVEGRGR</sequence>
<dbReference type="Gene3D" id="2.40.128.110">
    <property type="entry name" value="Lipid/polyisoprenoid-binding, YceI-like"/>
    <property type="match status" value="1"/>
</dbReference>
<dbReference type="InterPro" id="IPR007372">
    <property type="entry name" value="Lipid/polyisoprenoid-bd_YceI"/>
</dbReference>
<keyword evidence="4" id="KW-1185">Reference proteome</keyword>
<evidence type="ECO:0000259" key="2">
    <source>
        <dbReference type="SMART" id="SM00867"/>
    </source>
</evidence>
<evidence type="ECO:0000313" key="4">
    <source>
        <dbReference type="Proteomes" id="UP001058098"/>
    </source>
</evidence>
<dbReference type="SMART" id="SM00867">
    <property type="entry name" value="YceI"/>
    <property type="match status" value="1"/>
</dbReference>
<proteinExistence type="predicted"/>
<accession>A0ABY5QVJ8</accession>
<feature type="signal peptide" evidence="1">
    <location>
        <begin position="1"/>
        <end position="25"/>
    </location>
</feature>